<dbReference type="InterPro" id="IPR028942">
    <property type="entry name" value="WHIM1_dom"/>
</dbReference>
<dbReference type="RefSeq" id="XP_005827859.1">
    <property type="nucleotide sequence ID" value="XM_005827802.1"/>
</dbReference>
<dbReference type="EnsemblProtists" id="EKX40879">
    <property type="protein sequence ID" value="EKX40879"/>
    <property type="gene ID" value="GUITHDRAFT_113139"/>
</dbReference>
<evidence type="ECO:0000256" key="3">
    <source>
        <dbReference type="SAM" id="Coils"/>
    </source>
</evidence>
<feature type="region of interest" description="Disordered" evidence="4">
    <location>
        <begin position="639"/>
        <end position="747"/>
    </location>
</feature>
<dbReference type="AlphaFoldDB" id="L1IYB4"/>
<evidence type="ECO:0000313" key="8">
    <source>
        <dbReference type="Proteomes" id="UP000011087"/>
    </source>
</evidence>
<name>L1IYB4_GUITC</name>
<evidence type="ECO:0000256" key="4">
    <source>
        <dbReference type="SAM" id="MobiDB-lite"/>
    </source>
</evidence>
<feature type="compositionally biased region" description="Acidic residues" evidence="4">
    <location>
        <begin position="535"/>
        <end position="544"/>
    </location>
</feature>
<feature type="coiled-coil region" evidence="3">
    <location>
        <begin position="396"/>
        <end position="432"/>
    </location>
</feature>
<evidence type="ECO:0000256" key="1">
    <source>
        <dbReference type="ARBA" id="ARBA00004123"/>
    </source>
</evidence>
<feature type="compositionally biased region" description="Basic and acidic residues" evidence="4">
    <location>
        <begin position="128"/>
        <end position="164"/>
    </location>
</feature>
<reference evidence="8" key="2">
    <citation type="submission" date="2012-11" db="EMBL/GenBank/DDBJ databases">
        <authorList>
            <person name="Kuo A."/>
            <person name="Curtis B.A."/>
            <person name="Tanifuji G."/>
            <person name="Burki F."/>
            <person name="Gruber A."/>
            <person name="Irimia M."/>
            <person name="Maruyama S."/>
            <person name="Arias M.C."/>
            <person name="Ball S.G."/>
            <person name="Gile G.H."/>
            <person name="Hirakawa Y."/>
            <person name="Hopkins J.F."/>
            <person name="Rensing S.A."/>
            <person name="Schmutz J."/>
            <person name="Symeonidi A."/>
            <person name="Elias M."/>
            <person name="Eveleigh R.J."/>
            <person name="Herman E.K."/>
            <person name="Klute M.J."/>
            <person name="Nakayama T."/>
            <person name="Obornik M."/>
            <person name="Reyes-Prieto A."/>
            <person name="Armbrust E.V."/>
            <person name="Aves S.J."/>
            <person name="Beiko R.G."/>
            <person name="Coutinho P."/>
            <person name="Dacks J.B."/>
            <person name="Durnford D.G."/>
            <person name="Fast N.M."/>
            <person name="Green B.R."/>
            <person name="Grisdale C."/>
            <person name="Hempe F."/>
            <person name="Henrissat B."/>
            <person name="Hoppner M.P."/>
            <person name="Ishida K.-I."/>
            <person name="Kim E."/>
            <person name="Koreny L."/>
            <person name="Kroth P.G."/>
            <person name="Liu Y."/>
            <person name="Malik S.-B."/>
            <person name="Maier U.G."/>
            <person name="McRose D."/>
            <person name="Mock T."/>
            <person name="Neilson J.A."/>
            <person name="Onodera N.T."/>
            <person name="Poole A.M."/>
            <person name="Pritham E.J."/>
            <person name="Richards T.A."/>
            <person name="Rocap G."/>
            <person name="Roy S.W."/>
            <person name="Sarai C."/>
            <person name="Schaack S."/>
            <person name="Shirato S."/>
            <person name="Slamovits C.H."/>
            <person name="Spencer D.F."/>
            <person name="Suzuki S."/>
            <person name="Worden A.Z."/>
            <person name="Zauner S."/>
            <person name="Barry K."/>
            <person name="Bell C."/>
            <person name="Bharti A.K."/>
            <person name="Crow J.A."/>
            <person name="Grimwood J."/>
            <person name="Kramer R."/>
            <person name="Lindquist E."/>
            <person name="Lucas S."/>
            <person name="Salamov A."/>
            <person name="McFadden G.I."/>
            <person name="Lane C.E."/>
            <person name="Keeling P.J."/>
            <person name="Gray M.W."/>
            <person name="Grigoriev I.V."/>
            <person name="Archibald J.M."/>
        </authorList>
    </citation>
    <scope>NUCLEOTIDE SEQUENCE</scope>
    <source>
        <strain evidence="8">CCMP2712</strain>
    </source>
</reference>
<dbReference type="Proteomes" id="UP000011087">
    <property type="component" value="Unassembled WGS sequence"/>
</dbReference>
<dbReference type="Pfam" id="PF15612">
    <property type="entry name" value="WHIM1"/>
    <property type="match status" value="1"/>
</dbReference>
<dbReference type="HOGENOM" id="CLU_372337_0_0_1"/>
<dbReference type="PaxDb" id="55529-EKX40879"/>
<feature type="region of interest" description="Disordered" evidence="4">
    <location>
        <begin position="53"/>
        <end position="173"/>
    </location>
</feature>
<sequence length="747" mass="85367">MEVEEVPAAPIEIKSDVDNKSKATNSLPKKRGSSAAAVNQKNKITAFFVKAAAASTEVKDSNQDNSTERGKKEKGSEECSGTIQESTDCIVLSDHDGEKEIVAHDTPPTSKKCKPNEERLNQKPLDTNGEKSDEAKNDAVRKQKKSSTDHKKISEENSNRKAETGSRQSILDFGKSDGKTVWKKKCRPEHPCGDEVSLNQQAMLILQFCNTFSEVLGITETMAEELNQGPFTVKRFPSPVLSKLHVAFLRAIVRGGETPDEERMIDEDTWPEVLRQHLKDSNVPEHQKLVEKLSNFEYSELSLTERFEALEFLVEDCISSPVIGKYIDSSLDRLEELRKEQQMEEILEKYKKPEIEVCDKLDCFVESETTTSPQEDLQNLTDRQRAVVKAREDEARAHKIAEEKRLREEKRIAEEESKRKEEIGRKERAESRSREICFHTSIVRVPCLSSGQQRYWVGKCIKQRANLLWENMQGTDPKQSCWKMIQPGEPMDQLYEHWSPTYPENEIGFQKKLRDMVHTYSLCEADVPGNHQGDEKEEQEDAAGDEDKSIFQRAQDVLLNIEESTPEDMLQNFLKATKMREGWDTVQKVWIKDVEEATTVCSLLYLMKQLRVYIGRQKSRPGKLASIFSAVPLRITRSQGTRATKSESVELSGESSEEAEDMEENSDGDVQPKAVQKRARQSRPAAPLRRSTRTVNKVKRYEQESSDSDSDFCDSETKRVTRRTAKLHEKQETTRTTRQRLYTPKAF</sequence>
<evidence type="ECO:0000256" key="2">
    <source>
        <dbReference type="ARBA" id="ARBA00023242"/>
    </source>
</evidence>
<keyword evidence="2" id="KW-0539">Nucleus</keyword>
<feature type="domain" description="DDT" evidence="5">
    <location>
        <begin position="196"/>
        <end position="258"/>
    </location>
</feature>
<dbReference type="KEGG" id="gtt:GUITHDRAFT_113139"/>
<reference evidence="6 8" key="1">
    <citation type="journal article" date="2012" name="Nature">
        <title>Algal genomes reveal evolutionary mosaicism and the fate of nucleomorphs.</title>
        <authorList>
            <consortium name="DOE Joint Genome Institute"/>
            <person name="Curtis B.A."/>
            <person name="Tanifuji G."/>
            <person name="Burki F."/>
            <person name="Gruber A."/>
            <person name="Irimia M."/>
            <person name="Maruyama S."/>
            <person name="Arias M.C."/>
            <person name="Ball S.G."/>
            <person name="Gile G.H."/>
            <person name="Hirakawa Y."/>
            <person name="Hopkins J.F."/>
            <person name="Kuo A."/>
            <person name="Rensing S.A."/>
            <person name="Schmutz J."/>
            <person name="Symeonidi A."/>
            <person name="Elias M."/>
            <person name="Eveleigh R.J."/>
            <person name="Herman E.K."/>
            <person name="Klute M.J."/>
            <person name="Nakayama T."/>
            <person name="Obornik M."/>
            <person name="Reyes-Prieto A."/>
            <person name="Armbrust E.V."/>
            <person name="Aves S.J."/>
            <person name="Beiko R.G."/>
            <person name="Coutinho P."/>
            <person name="Dacks J.B."/>
            <person name="Durnford D.G."/>
            <person name="Fast N.M."/>
            <person name="Green B.R."/>
            <person name="Grisdale C.J."/>
            <person name="Hempel F."/>
            <person name="Henrissat B."/>
            <person name="Hoppner M.P."/>
            <person name="Ishida K."/>
            <person name="Kim E."/>
            <person name="Koreny L."/>
            <person name="Kroth P.G."/>
            <person name="Liu Y."/>
            <person name="Malik S.B."/>
            <person name="Maier U.G."/>
            <person name="McRose D."/>
            <person name="Mock T."/>
            <person name="Neilson J.A."/>
            <person name="Onodera N.T."/>
            <person name="Poole A.M."/>
            <person name="Pritham E.J."/>
            <person name="Richards T.A."/>
            <person name="Rocap G."/>
            <person name="Roy S.W."/>
            <person name="Sarai C."/>
            <person name="Schaack S."/>
            <person name="Shirato S."/>
            <person name="Slamovits C.H."/>
            <person name="Spencer D.F."/>
            <person name="Suzuki S."/>
            <person name="Worden A.Z."/>
            <person name="Zauner S."/>
            <person name="Barry K."/>
            <person name="Bell C."/>
            <person name="Bharti A.K."/>
            <person name="Crow J.A."/>
            <person name="Grimwood J."/>
            <person name="Kramer R."/>
            <person name="Lindquist E."/>
            <person name="Lucas S."/>
            <person name="Salamov A."/>
            <person name="McFadden G.I."/>
            <person name="Lane C.E."/>
            <person name="Keeling P.J."/>
            <person name="Gray M.W."/>
            <person name="Grigoriev I.V."/>
            <person name="Archibald J.M."/>
        </authorList>
    </citation>
    <scope>NUCLEOTIDE SEQUENCE</scope>
    <source>
        <strain evidence="6 8">CCMP2712</strain>
    </source>
</reference>
<feature type="compositionally biased region" description="Basic and acidic residues" evidence="4">
    <location>
        <begin position="57"/>
        <end position="77"/>
    </location>
</feature>
<proteinExistence type="predicted"/>
<keyword evidence="3" id="KW-0175">Coiled coil</keyword>
<feature type="compositionally biased region" description="Acidic residues" evidence="4">
    <location>
        <begin position="655"/>
        <end position="667"/>
    </location>
</feature>
<dbReference type="GO" id="GO:0005634">
    <property type="term" value="C:nucleus"/>
    <property type="evidence" value="ECO:0007669"/>
    <property type="project" value="UniProtKB-SubCell"/>
</dbReference>
<dbReference type="PROSITE" id="PS50827">
    <property type="entry name" value="DDT"/>
    <property type="match status" value="1"/>
</dbReference>
<evidence type="ECO:0000313" key="7">
    <source>
        <dbReference type="EnsemblProtists" id="EKX40879"/>
    </source>
</evidence>
<dbReference type="EMBL" id="JH993028">
    <property type="protein sequence ID" value="EKX40879.1"/>
    <property type="molecule type" value="Genomic_DNA"/>
</dbReference>
<keyword evidence="8" id="KW-1185">Reference proteome</keyword>
<reference evidence="7" key="3">
    <citation type="submission" date="2016-03" db="UniProtKB">
        <authorList>
            <consortium name="EnsemblProtists"/>
        </authorList>
    </citation>
    <scope>IDENTIFICATION</scope>
</reference>
<evidence type="ECO:0000259" key="5">
    <source>
        <dbReference type="PROSITE" id="PS50827"/>
    </source>
</evidence>
<feature type="region of interest" description="Disordered" evidence="4">
    <location>
        <begin position="526"/>
        <end position="547"/>
    </location>
</feature>
<feature type="region of interest" description="Disordered" evidence="4">
    <location>
        <begin position="1"/>
        <end position="41"/>
    </location>
</feature>
<dbReference type="InterPro" id="IPR018501">
    <property type="entry name" value="DDT_dom"/>
</dbReference>
<feature type="compositionally biased region" description="Basic and acidic residues" evidence="4">
    <location>
        <begin position="93"/>
        <end position="103"/>
    </location>
</feature>
<gene>
    <name evidence="6" type="ORF">GUITHDRAFT_113139</name>
</gene>
<accession>L1IYB4</accession>
<evidence type="ECO:0000313" key="6">
    <source>
        <dbReference type="EMBL" id="EKX40879.1"/>
    </source>
</evidence>
<feature type="compositionally biased region" description="Acidic residues" evidence="4">
    <location>
        <begin position="704"/>
        <end position="714"/>
    </location>
</feature>
<dbReference type="GeneID" id="17297509"/>
<organism evidence="6">
    <name type="scientific">Guillardia theta (strain CCMP2712)</name>
    <name type="common">Cryptophyte</name>
    <dbReference type="NCBI Taxonomy" id="905079"/>
    <lineage>
        <taxon>Eukaryota</taxon>
        <taxon>Cryptophyceae</taxon>
        <taxon>Pyrenomonadales</taxon>
        <taxon>Geminigeraceae</taxon>
        <taxon>Guillardia</taxon>
    </lineage>
</organism>
<comment type="subcellular location">
    <subcellularLocation>
        <location evidence="1">Nucleus</location>
    </subcellularLocation>
</comment>
<feature type="compositionally biased region" description="Basic and acidic residues" evidence="4">
    <location>
        <begin position="726"/>
        <end position="735"/>
    </location>
</feature>
<protein>
    <recommendedName>
        <fullName evidence="5">DDT domain-containing protein</fullName>
    </recommendedName>
</protein>